<proteinExistence type="predicted"/>
<dbReference type="InterPro" id="IPR056198">
    <property type="entry name" value="LBD_receptor"/>
</dbReference>
<evidence type="ECO:0000256" key="12">
    <source>
        <dbReference type="SAM" id="Phobius"/>
    </source>
</evidence>
<feature type="transmembrane region" description="Helical" evidence="12">
    <location>
        <begin position="582"/>
        <end position="607"/>
    </location>
</feature>
<evidence type="ECO:0000256" key="4">
    <source>
        <dbReference type="ARBA" id="ARBA00022692"/>
    </source>
</evidence>
<keyword evidence="8" id="KW-0675">Receptor</keyword>
<keyword evidence="2" id="KW-0813">Transport</keyword>
<feature type="signal peptide" evidence="13">
    <location>
        <begin position="1"/>
        <end position="18"/>
    </location>
</feature>
<keyword evidence="5 12" id="KW-1133">Transmembrane helix</keyword>
<evidence type="ECO:0000256" key="11">
    <source>
        <dbReference type="ARBA" id="ARBA00023303"/>
    </source>
</evidence>
<dbReference type="AlphaFoldDB" id="B3NTT6"/>
<protein>
    <recommendedName>
        <fullName evidence="14">Ionotropic glutamate receptor L-glutamate and glycine-binding domain-containing protein</fullName>
    </recommendedName>
</protein>
<dbReference type="Gene3D" id="1.10.287.70">
    <property type="match status" value="1"/>
</dbReference>
<dbReference type="Proteomes" id="UP000008711">
    <property type="component" value="Unassembled WGS sequence"/>
</dbReference>
<evidence type="ECO:0000256" key="10">
    <source>
        <dbReference type="ARBA" id="ARBA00023286"/>
    </source>
</evidence>
<dbReference type="KEGG" id="der:6551501"/>
<feature type="chain" id="PRO_5002795604" description="Ionotropic glutamate receptor L-glutamate and glycine-binding domain-containing protein" evidence="13">
    <location>
        <begin position="19"/>
        <end position="627"/>
    </location>
</feature>
<feature type="transmembrane region" description="Helical" evidence="12">
    <location>
        <begin position="407"/>
        <end position="431"/>
    </location>
</feature>
<dbReference type="OMA" id="PYGPHRC"/>
<sequence length="627" mass="71790">MLASAVHNVSLVYALVWAIDNYYGMATSTPLAVVQFPTSRESRSLHNDLIDAALFRSSGTGRIQFLLEDDRVEMTEANAETELPPPSGLSGRPTAIWFLDSLRSYFRLEMYLNQLGSPYKRNGYFLVVYTGLEDQPMESLKIMFRRLLNMYVLNVNVFLQRDGTVHLYTYYPYGPHHCQSSLPVYYTAFQDLPAPAAGFGLTKPLFPTKLANMHGCQLVVATFEHRPYVIIEDDPETPGGRRVHGIEGLIFRTLAERMNFSVKLVERQDRNRGEILPDGNFTGILKMMVDGDVNLTFVCFMYSKARADLMLPSISYASFPIDLVIPSGGSMSPMGRLTRPFRYIIWSCLLASLIFGFLLIGLLRITAVPGLRNLVLGRHNHRPCLGMWGSLLGGLAIHNPQRNFARYILVMWLLQTLILRAAYTGQLYLLLRDVERRSPIKSLGEVLAKDYEFRILPALRTVFKDSMPRTNFRVVASQEESLYRLRDEDDPGIAVPLLQPTIHQFDFRSGPNERHLTILPDPLMTAPLTFYMRPHSYFKRRVDRLLMAMMSSGIVARYRMMYLDRIKPVAQRRNMEPKPLSIWRLGGIFVCCGWLYLLAFVVFVLEISTRNHPRLRRVFNLINRYAA</sequence>
<dbReference type="GO" id="GO:0005886">
    <property type="term" value="C:plasma membrane"/>
    <property type="evidence" value="ECO:0007669"/>
    <property type="project" value="UniProtKB-SubCell"/>
</dbReference>
<dbReference type="SUPFAM" id="SSF53850">
    <property type="entry name" value="Periplasmic binding protein-like II"/>
    <property type="match status" value="1"/>
</dbReference>
<keyword evidence="13" id="KW-0732">Signal</keyword>
<reference evidence="15 16" key="2">
    <citation type="journal article" date="2008" name="Bioinformatics">
        <title>Assembly reconciliation.</title>
        <authorList>
            <person name="Zimin A.V."/>
            <person name="Smith D.R."/>
            <person name="Sutton G."/>
            <person name="Yorke J.A."/>
        </authorList>
    </citation>
    <scope>NUCLEOTIDE SEQUENCE [LARGE SCALE GENOMIC DNA]</scope>
    <source>
        <strain evidence="15 16">TSC#14021-0224.01</strain>
    </source>
</reference>
<name>B3NTT6_DROER</name>
<keyword evidence="7 12" id="KW-0472">Membrane</keyword>
<keyword evidence="6" id="KW-0406">Ion transport</keyword>
<dbReference type="HOGENOM" id="CLU_028770_0_0_1"/>
<dbReference type="SMART" id="SM00918">
    <property type="entry name" value="Lig_chan-Glu_bd"/>
    <property type="match status" value="1"/>
</dbReference>
<evidence type="ECO:0000313" key="16">
    <source>
        <dbReference type="Proteomes" id="UP000008711"/>
    </source>
</evidence>
<evidence type="ECO:0000256" key="13">
    <source>
        <dbReference type="SAM" id="SignalP"/>
    </source>
</evidence>
<evidence type="ECO:0000256" key="2">
    <source>
        <dbReference type="ARBA" id="ARBA00022448"/>
    </source>
</evidence>
<dbReference type="InterPro" id="IPR019594">
    <property type="entry name" value="Glu/Gly-bd"/>
</dbReference>
<feature type="transmembrane region" description="Helical" evidence="12">
    <location>
        <begin position="343"/>
        <end position="363"/>
    </location>
</feature>
<gene>
    <name evidence="15" type="primary">Dere\GG19663</name>
    <name evidence="15" type="synonym">dere_GLEANR_4388</name>
    <name evidence="15" type="synonym">GG19663</name>
    <name evidence="15" type="ORF">Dere_GG19663</name>
</gene>
<accession>B3NTT6</accession>
<reference evidence="15 16" key="1">
    <citation type="journal article" date="2007" name="Nature">
        <title>Evolution of genes and genomes on the Drosophila phylogeny.</title>
        <authorList>
            <consortium name="Drosophila 12 Genomes Consortium"/>
            <person name="Clark A.G."/>
            <person name="Eisen M.B."/>
            <person name="Smith D.R."/>
            <person name="Bergman C.M."/>
            <person name="Oliver B."/>
            <person name="Markow T.A."/>
            <person name="Kaufman T.C."/>
            <person name="Kellis M."/>
            <person name="Gelbart W."/>
            <person name="Iyer V.N."/>
            <person name="Pollard D.A."/>
            <person name="Sackton T.B."/>
            <person name="Larracuente A.M."/>
            <person name="Singh N.D."/>
            <person name="Abad J.P."/>
            <person name="Abt D.N."/>
            <person name="Adryan B."/>
            <person name="Aguade M."/>
            <person name="Akashi H."/>
            <person name="Anderson W.W."/>
            <person name="Aquadro C.F."/>
            <person name="Ardell D.H."/>
            <person name="Arguello R."/>
            <person name="Artieri C.G."/>
            <person name="Barbash D.A."/>
            <person name="Barker D."/>
            <person name="Barsanti P."/>
            <person name="Batterham P."/>
            <person name="Batzoglou S."/>
            <person name="Begun D."/>
            <person name="Bhutkar A."/>
            <person name="Blanco E."/>
            <person name="Bosak S.A."/>
            <person name="Bradley R.K."/>
            <person name="Brand A.D."/>
            <person name="Brent M.R."/>
            <person name="Brooks A.N."/>
            <person name="Brown R.H."/>
            <person name="Butlin R.K."/>
            <person name="Caggese C."/>
            <person name="Calvi B.R."/>
            <person name="Bernardo de Carvalho A."/>
            <person name="Caspi A."/>
            <person name="Castrezana S."/>
            <person name="Celniker S.E."/>
            <person name="Chang J.L."/>
            <person name="Chapple C."/>
            <person name="Chatterji S."/>
            <person name="Chinwalla A."/>
            <person name="Civetta A."/>
            <person name="Clifton S.W."/>
            <person name="Comeron J.M."/>
            <person name="Costello J.C."/>
            <person name="Coyne J.A."/>
            <person name="Daub J."/>
            <person name="David R.G."/>
            <person name="Delcher A.L."/>
            <person name="Delehaunty K."/>
            <person name="Do C.B."/>
            <person name="Ebling H."/>
            <person name="Edwards K."/>
            <person name="Eickbush T."/>
            <person name="Evans J.D."/>
            <person name="Filipski A."/>
            <person name="Findeiss S."/>
            <person name="Freyhult E."/>
            <person name="Fulton L."/>
            <person name="Fulton R."/>
            <person name="Garcia A.C."/>
            <person name="Gardiner A."/>
            <person name="Garfield D.A."/>
            <person name="Garvin B.E."/>
            <person name="Gibson G."/>
            <person name="Gilbert D."/>
            <person name="Gnerre S."/>
            <person name="Godfrey J."/>
            <person name="Good R."/>
            <person name="Gotea V."/>
            <person name="Gravely B."/>
            <person name="Greenberg A.J."/>
            <person name="Griffiths-Jones S."/>
            <person name="Gross S."/>
            <person name="Guigo R."/>
            <person name="Gustafson E.A."/>
            <person name="Haerty W."/>
            <person name="Hahn M.W."/>
            <person name="Halligan D.L."/>
            <person name="Halpern A.L."/>
            <person name="Halter G.M."/>
            <person name="Han M.V."/>
            <person name="Heger A."/>
            <person name="Hillier L."/>
            <person name="Hinrichs A.S."/>
            <person name="Holmes I."/>
            <person name="Hoskins R.A."/>
            <person name="Hubisz M.J."/>
            <person name="Hultmark D."/>
            <person name="Huntley M.A."/>
            <person name="Jaffe D.B."/>
            <person name="Jagadeeshan S."/>
            <person name="Jeck W.R."/>
            <person name="Johnson J."/>
            <person name="Jones C.D."/>
            <person name="Jordan W.C."/>
            <person name="Karpen G.H."/>
            <person name="Kataoka E."/>
            <person name="Keightley P.D."/>
            <person name="Kheradpour P."/>
            <person name="Kirkness E.F."/>
            <person name="Koerich L.B."/>
            <person name="Kristiansen K."/>
            <person name="Kudrna D."/>
            <person name="Kulathinal R.J."/>
            <person name="Kumar S."/>
            <person name="Kwok R."/>
            <person name="Lander E."/>
            <person name="Langley C.H."/>
            <person name="Lapoint R."/>
            <person name="Lazzaro B.P."/>
            <person name="Lee S.J."/>
            <person name="Levesque L."/>
            <person name="Li R."/>
            <person name="Lin C.F."/>
            <person name="Lin M.F."/>
            <person name="Lindblad-Toh K."/>
            <person name="Llopart A."/>
            <person name="Long M."/>
            <person name="Low L."/>
            <person name="Lozovsky E."/>
            <person name="Lu J."/>
            <person name="Luo M."/>
            <person name="Machado C.A."/>
            <person name="Makalowski W."/>
            <person name="Marzo M."/>
            <person name="Matsuda M."/>
            <person name="Matzkin L."/>
            <person name="McAllister B."/>
            <person name="McBride C.S."/>
            <person name="McKernan B."/>
            <person name="McKernan K."/>
            <person name="Mendez-Lago M."/>
            <person name="Minx P."/>
            <person name="Mollenhauer M.U."/>
            <person name="Montooth K."/>
            <person name="Mount S.M."/>
            <person name="Mu X."/>
            <person name="Myers E."/>
            <person name="Negre B."/>
            <person name="Newfeld S."/>
            <person name="Nielsen R."/>
            <person name="Noor M.A."/>
            <person name="O'Grady P."/>
            <person name="Pachter L."/>
            <person name="Papaceit M."/>
            <person name="Parisi M.J."/>
            <person name="Parisi M."/>
            <person name="Parts L."/>
            <person name="Pedersen J.S."/>
            <person name="Pesole G."/>
            <person name="Phillippy A.M."/>
            <person name="Ponting C.P."/>
            <person name="Pop M."/>
            <person name="Porcelli D."/>
            <person name="Powell J.R."/>
            <person name="Prohaska S."/>
            <person name="Pruitt K."/>
            <person name="Puig M."/>
            <person name="Quesneville H."/>
            <person name="Ram K.R."/>
            <person name="Rand D."/>
            <person name="Rasmussen M.D."/>
            <person name="Reed L.K."/>
            <person name="Reenan R."/>
            <person name="Reily A."/>
            <person name="Remington K.A."/>
            <person name="Rieger T.T."/>
            <person name="Ritchie M.G."/>
            <person name="Robin C."/>
            <person name="Rogers Y.H."/>
            <person name="Rohde C."/>
            <person name="Rozas J."/>
            <person name="Rubenfield M.J."/>
            <person name="Ruiz A."/>
            <person name="Russo S."/>
            <person name="Salzberg S.L."/>
            <person name="Sanchez-Gracia A."/>
            <person name="Saranga D.J."/>
            <person name="Sato H."/>
            <person name="Schaeffer S.W."/>
            <person name="Schatz M.C."/>
            <person name="Schlenke T."/>
            <person name="Schwartz R."/>
            <person name="Segarra C."/>
            <person name="Singh R.S."/>
            <person name="Sirot L."/>
            <person name="Sirota M."/>
            <person name="Sisneros N.B."/>
            <person name="Smith C.D."/>
            <person name="Smith T.F."/>
            <person name="Spieth J."/>
            <person name="Stage D.E."/>
            <person name="Stark A."/>
            <person name="Stephan W."/>
            <person name="Strausberg R.L."/>
            <person name="Strempel S."/>
            <person name="Sturgill D."/>
            <person name="Sutton G."/>
            <person name="Sutton G.G."/>
            <person name="Tao W."/>
            <person name="Teichmann S."/>
            <person name="Tobari Y.N."/>
            <person name="Tomimura Y."/>
            <person name="Tsolas J.M."/>
            <person name="Valente V.L."/>
            <person name="Venter E."/>
            <person name="Venter J.C."/>
            <person name="Vicario S."/>
            <person name="Vieira F.G."/>
            <person name="Vilella A.J."/>
            <person name="Villasante A."/>
            <person name="Walenz B."/>
            <person name="Wang J."/>
            <person name="Wasserman M."/>
            <person name="Watts T."/>
            <person name="Wilson D."/>
            <person name="Wilson R.K."/>
            <person name="Wing R.A."/>
            <person name="Wolfner M.F."/>
            <person name="Wong A."/>
            <person name="Wong G.K."/>
            <person name="Wu C.I."/>
            <person name="Wu G."/>
            <person name="Yamamoto D."/>
            <person name="Yang H.P."/>
            <person name="Yang S.P."/>
            <person name="Yorke J.A."/>
            <person name="Yoshida K."/>
            <person name="Zdobnov E."/>
            <person name="Zhang P."/>
            <person name="Zhang Y."/>
            <person name="Zimin A.V."/>
            <person name="Baldwin J."/>
            <person name="Abdouelleil A."/>
            <person name="Abdulkadir J."/>
            <person name="Abebe A."/>
            <person name="Abera B."/>
            <person name="Abreu J."/>
            <person name="Acer S.C."/>
            <person name="Aftuck L."/>
            <person name="Alexander A."/>
            <person name="An P."/>
            <person name="Anderson E."/>
            <person name="Anderson S."/>
            <person name="Arachi H."/>
            <person name="Azer M."/>
            <person name="Bachantsang P."/>
            <person name="Barry A."/>
            <person name="Bayul T."/>
            <person name="Berlin A."/>
            <person name="Bessette D."/>
            <person name="Bloom T."/>
            <person name="Blye J."/>
            <person name="Boguslavskiy L."/>
            <person name="Bonnet C."/>
            <person name="Boukhgalter B."/>
            <person name="Bourzgui I."/>
            <person name="Brown A."/>
            <person name="Cahill P."/>
            <person name="Channer S."/>
            <person name="Cheshatsang Y."/>
            <person name="Chuda L."/>
            <person name="Citroen M."/>
            <person name="Collymore A."/>
            <person name="Cooke P."/>
            <person name="Costello M."/>
            <person name="D'Aco K."/>
            <person name="Daza R."/>
            <person name="De Haan G."/>
            <person name="DeGray S."/>
            <person name="DeMaso C."/>
            <person name="Dhargay N."/>
            <person name="Dooley K."/>
            <person name="Dooley E."/>
            <person name="Doricent M."/>
            <person name="Dorje P."/>
            <person name="Dorjee K."/>
            <person name="Dupes A."/>
            <person name="Elong R."/>
            <person name="Falk J."/>
            <person name="Farina A."/>
            <person name="Faro S."/>
            <person name="Ferguson D."/>
            <person name="Fisher S."/>
            <person name="Foley C.D."/>
            <person name="Franke A."/>
            <person name="Friedrich D."/>
            <person name="Gadbois L."/>
            <person name="Gearin G."/>
            <person name="Gearin C.R."/>
            <person name="Giannoukos G."/>
            <person name="Goode T."/>
            <person name="Graham J."/>
            <person name="Grandbois E."/>
            <person name="Grewal S."/>
            <person name="Gyaltsen K."/>
            <person name="Hafez N."/>
            <person name="Hagos B."/>
            <person name="Hall J."/>
            <person name="Henson C."/>
            <person name="Hollinger A."/>
            <person name="Honan T."/>
            <person name="Huard M.D."/>
            <person name="Hughes L."/>
            <person name="Hurhula B."/>
            <person name="Husby M.E."/>
            <person name="Kamat A."/>
            <person name="Kanga B."/>
            <person name="Kashin S."/>
            <person name="Khazanovich D."/>
            <person name="Kisner P."/>
            <person name="Lance K."/>
            <person name="Lara M."/>
            <person name="Lee W."/>
            <person name="Lennon N."/>
            <person name="Letendre F."/>
            <person name="LeVine R."/>
            <person name="Lipovsky A."/>
            <person name="Liu X."/>
            <person name="Liu J."/>
            <person name="Liu S."/>
            <person name="Lokyitsang T."/>
            <person name="Lokyitsang Y."/>
            <person name="Lubonja R."/>
            <person name="Lui A."/>
            <person name="MacDonald P."/>
            <person name="Magnisalis V."/>
            <person name="Maru K."/>
            <person name="Matthews C."/>
            <person name="McCusker W."/>
            <person name="McDonough S."/>
            <person name="Mehta T."/>
            <person name="Meldrim J."/>
            <person name="Meneus L."/>
            <person name="Mihai O."/>
            <person name="Mihalev A."/>
            <person name="Mihova T."/>
            <person name="Mittelman R."/>
            <person name="Mlenga V."/>
            <person name="Montmayeur A."/>
            <person name="Mulrain L."/>
            <person name="Navidi A."/>
            <person name="Naylor J."/>
            <person name="Negash T."/>
            <person name="Nguyen T."/>
            <person name="Nguyen N."/>
            <person name="Nicol R."/>
            <person name="Norbu C."/>
            <person name="Norbu N."/>
            <person name="Novod N."/>
            <person name="O'Neill B."/>
            <person name="Osman S."/>
            <person name="Markiewicz E."/>
            <person name="Oyono O.L."/>
            <person name="Patti C."/>
            <person name="Phunkhang P."/>
            <person name="Pierre F."/>
            <person name="Priest M."/>
            <person name="Raghuraman S."/>
            <person name="Rege F."/>
            <person name="Reyes R."/>
            <person name="Rise C."/>
            <person name="Rogov P."/>
            <person name="Ross K."/>
            <person name="Ryan E."/>
            <person name="Settipalli S."/>
            <person name="Shea T."/>
            <person name="Sherpa N."/>
            <person name="Shi L."/>
            <person name="Shih D."/>
            <person name="Sparrow T."/>
            <person name="Spaulding J."/>
            <person name="Stalker J."/>
            <person name="Stange-Thomann N."/>
            <person name="Stavropoulos S."/>
            <person name="Stone C."/>
            <person name="Strader C."/>
            <person name="Tesfaye S."/>
            <person name="Thomson T."/>
            <person name="Thoulutsang Y."/>
            <person name="Thoulutsang D."/>
            <person name="Topham K."/>
            <person name="Topping I."/>
            <person name="Tsamla T."/>
            <person name="Vassiliev H."/>
            <person name="Vo A."/>
            <person name="Wangchuk T."/>
            <person name="Wangdi T."/>
            <person name="Weiand M."/>
            <person name="Wilkinson J."/>
            <person name="Wilson A."/>
            <person name="Yadav S."/>
            <person name="Young G."/>
            <person name="Yu Q."/>
            <person name="Zembek L."/>
            <person name="Zhong D."/>
            <person name="Zimmer A."/>
            <person name="Zwirko Z."/>
            <person name="Jaffe D.B."/>
            <person name="Alvarez P."/>
            <person name="Brockman W."/>
            <person name="Butler J."/>
            <person name="Chin C."/>
            <person name="Gnerre S."/>
            <person name="Grabherr M."/>
            <person name="Kleber M."/>
            <person name="Mauceli E."/>
            <person name="MacCallum I."/>
        </authorList>
    </citation>
    <scope>NUCLEOTIDE SEQUENCE [LARGE SCALE GENOMIC DNA]</scope>
    <source>
        <strain evidence="15 16">TSC#14021-0224.01</strain>
    </source>
</reference>
<evidence type="ECO:0000256" key="5">
    <source>
        <dbReference type="ARBA" id="ARBA00022989"/>
    </source>
</evidence>
<dbReference type="GO" id="GO:0015276">
    <property type="term" value="F:ligand-gated monoatomic ion channel activity"/>
    <property type="evidence" value="ECO:0007669"/>
    <property type="project" value="InterPro"/>
</dbReference>
<dbReference type="Pfam" id="PF10613">
    <property type="entry name" value="Lig_chan-Glu_bd"/>
    <property type="match status" value="1"/>
</dbReference>
<keyword evidence="11" id="KW-0407">Ion channel</keyword>
<evidence type="ECO:0000256" key="7">
    <source>
        <dbReference type="ARBA" id="ARBA00023136"/>
    </source>
</evidence>
<dbReference type="Gene3D" id="3.40.190.10">
    <property type="entry name" value="Periplasmic binding protein-like II"/>
    <property type="match status" value="1"/>
</dbReference>
<dbReference type="InterPro" id="IPR052192">
    <property type="entry name" value="Insect_Ionotropic_Sensory_Rcpt"/>
</dbReference>
<keyword evidence="10" id="KW-1071">Ligand-gated ion channel</keyword>
<feature type="domain" description="Ionotropic glutamate receptor L-glutamate and glycine-binding" evidence="14">
    <location>
        <begin position="227"/>
        <end position="290"/>
    </location>
</feature>
<dbReference type="PANTHER" id="PTHR42643">
    <property type="entry name" value="IONOTROPIC RECEPTOR 20A-RELATED"/>
    <property type="match status" value="1"/>
</dbReference>
<keyword evidence="4 12" id="KW-0812">Transmembrane</keyword>
<evidence type="ECO:0000259" key="14">
    <source>
        <dbReference type="SMART" id="SM00918"/>
    </source>
</evidence>
<keyword evidence="3" id="KW-1003">Cell membrane</keyword>
<keyword evidence="16" id="KW-1185">Reference proteome</keyword>
<dbReference type="Pfam" id="PF24061">
    <property type="entry name" value="LBD_receptor"/>
    <property type="match status" value="1"/>
</dbReference>
<evidence type="ECO:0000256" key="8">
    <source>
        <dbReference type="ARBA" id="ARBA00023170"/>
    </source>
</evidence>
<organism evidence="15 16">
    <name type="scientific">Drosophila erecta</name>
    <name type="common">Fruit fly</name>
    <dbReference type="NCBI Taxonomy" id="7220"/>
    <lineage>
        <taxon>Eukaryota</taxon>
        <taxon>Metazoa</taxon>
        <taxon>Ecdysozoa</taxon>
        <taxon>Arthropoda</taxon>
        <taxon>Hexapoda</taxon>
        <taxon>Insecta</taxon>
        <taxon>Pterygota</taxon>
        <taxon>Neoptera</taxon>
        <taxon>Endopterygota</taxon>
        <taxon>Diptera</taxon>
        <taxon>Brachycera</taxon>
        <taxon>Muscomorpha</taxon>
        <taxon>Ephydroidea</taxon>
        <taxon>Drosophilidae</taxon>
        <taxon>Drosophila</taxon>
        <taxon>Sophophora</taxon>
    </lineage>
</organism>
<evidence type="ECO:0000256" key="1">
    <source>
        <dbReference type="ARBA" id="ARBA00004651"/>
    </source>
</evidence>
<keyword evidence="9" id="KW-0325">Glycoprotein</keyword>
<comment type="subcellular location">
    <subcellularLocation>
        <location evidence="1">Cell membrane</location>
        <topology evidence="1">Multi-pass membrane protein</topology>
    </subcellularLocation>
</comment>
<evidence type="ECO:0000256" key="3">
    <source>
        <dbReference type="ARBA" id="ARBA00022475"/>
    </source>
</evidence>
<dbReference type="OrthoDB" id="8050636at2759"/>
<dbReference type="PhylomeDB" id="B3NTT6"/>
<evidence type="ECO:0000313" key="15">
    <source>
        <dbReference type="EMBL" id="EDV47499.1"/>
    </source>
</evidence>
<evidence type="ECO:0000256" key="9">
    <source>
        <dbReference type="ARBA" id="ARBA00023180"/>
    </source>
</evidence>
<dbReference type="eggNOG" id="KOG1052">
    <property type="taxonomic scope" value="Eukaryota"/>
</dbReference>
<dbReference type="PANTHER" id="PTHR42643:SF37">
    <property type="entry name" value="IONOTROPIC RECEPTOR 11A-RELATED"/>
    <property type="match status" value="1"/>
</dbReference>
<dbReference type="EMBL" id="CH954180">
    <property type="protein sequence ID" value="EDV47499.1"/>
    <property type="molecule type" value="Genomic_DNA"/>
</dbReference>
<evidence type="ECO:0000256" key="6">
    <source>
        <dbReference type="ARBA" id="ARBA00023065"/>
    </source>
</evidence>